<organism evidence="4 5">
    <name type="scientific">Prevotella disiens</name>
    <dbReference type="NCBI Taxonomy" id="28130"/>
    <lineage>
        <taxon>Bacteria</taxon>
        <taxon>Pseudomonadati</taxon>
        <taxon>Bacteroidota</taxon>
        <taxon>Bacteroidia</taxon>
        <taxon>Bacteroidales</taxon>
        <taxon>Prevotellaceae</taxon>
        <taxon>Prevotella</taxon>
    </lineage>
</organism>
<dbReference type="Gene3D" id="3.40.50.300">
    <property type="entry name" value="P-loop containing nucleotide triphosphate hydrolases"/>
    <property type="match status" value="2"/>
</dbReference>
<dbReference type="InterPro" id="IPR021341">
    <property type="entry name" value="DUF2958"/>
</dbReference>
<feature type="region of interest" description="Disordered" evidence="2">
    <location>
        <begin position="699"/>
        <end position="742"/>
    </location>
</feature>
<feature type="compositionally biased region" description="Polar residues" evidence="2">
    <location>
        <begin position="565"/>
        <end position="576"/>
    </location>
</feature>
<keyword evidence="4" id="KW-0808">Transferase</keyword>
<feature type="compositionally biased region" description="Polar residues" evidence="2">
    <location>
        <begin position="2031"/>
        <end position="2041"/>
    </location>
</feature>
<dbReference type="Proteomes" id="UP000254072">
    <property type="component" value="Unassembled WGS sequence"/>
</dbReference>
<dbReference type="SMART" id="SM00490">
    <property type="entry name" value="HELICc"/>
    <property type="match status" value="1"/>
</dbReference>
<feature type="coiled-coil region" evidence="1">
    <location>
        <begin position="1302"/>
        <end position="1358"/>
    </location>
</feature>
<dbReference type="PROSITE" id="PS51194">
    <property type="entry name" value="HELICASE_CTER"/>
    <property type="match status" value="1"/>
</dbReference>
<dbReference type="Gene3D" id="3.40.50.150">
    <property type="entry name" value="Vaccinia Virus protein VP39"/>
    <property type="match status" value="1"/>
</dbReference>
<evidence type="ECO:0000256" key="2">
    <source>
        <dbReference type="SAM" id="MobiDB-lite"/>
    </source>
</evidence>
<dbReference type="GO" id="GO:0032259">
    <property type="term" value="P:methylation"/>
    <property type="evidence" value="ECO:0007669"/>
    <property type="project" value="UniProtKB-KW"/>
</dbReference>
<dbReference type="InterPro" id="IPR027417">
    <property type="entry name" value="P-loop_NTPase"/>
</dbReference>
<feature type="compositionally biased region" description="Basic and acidic residues" evidence="2">
    <location>
        <begin position="705"/>
        <end position="719"/>
    </location>
</feature>
<name>A0A379EFB5_9BACT</name>
<feature type="region of interest" description="Disordered" evidence="2">
    <location>
        <begin position="2017"/>
        <end position="2069"/>
    </location>
</feature>
<dbReference type="GeneID" id="91083270"/>
<dbReference type="InterPro" id="IPR011639">
    <property type="entry name" value="MethylTrfase_TaqI-like_dom"/>
</dbReference>
<accession>A0A379EFB5</accession>
<dbReference type="InterPro" id="IPR001650">
    <property type="entry name" value="Helicase_C-like"/>
</dbReference>
<gene>
    <name evidence="4" type="ORF">NCTC11157_02125</name>
</gene>
<reference evidence="4 5" key="1">
    <citation type="submission" date="2018-06" db="EMBL/GenBank/DDBJ databases">
        <authorList>
            <consortium name="Pathogen Informatics"/>
            <person name="Doyle S."/>
        </authorList>
    </citation>
    <scope>NUCLEOTIDE SEQUENCE [LARGE SCALE GENOMIC DNA]</scope>
    <source>
        <strain evidence="4 5">NCTC11157</strain>
    </source>
</reference>
<evidence type="ECO:0000313" key="5">
    <source>
        <dbReference type="Proteomes" id="UP000254072"/>
    </source>
</evidence>
<dbReference type="RefSeq" id="WP_115367963.1">
    <property type="nucleotide sequence ID" value="NZ_UGTL01000002.1"/>
</dbReference>
<dbReference type="GO" id="GO:0009007">
    <property type="term" value="F:site-specific DNA-methyltransferase (adenine-specific) activity"/>
    <property type="evidence" value="ECO:0007669"/>
    <property type="project" value="UniProtKB-EC"/>
</dbReference>
<feature type="compositionally biased region" description="Basic and acidic residues" evidence="2">
    <location>
        <begin position="2050"/>
        <end position="2059"/>
    </location>
</feature>
<keyword evidence="4" id="KW-0489">Methyltransferase</keyword>
<evidence type="ECO:0000256" key="1">
    <source>
        <dbReference type="SAM" id="Coils"/>
    </source>
</evidence>
<dbReference type="InterPro" id="IPR029063">
    <property type="entry name" value="SAM-dependent_MTases_sf"/>
</dbReference>
<dbReference type="OrthoDB" id="9815272at2"/>
<feature type="region of interest" description="Disordered" evidence="2">
    <location>
        <begin position="560"/>
        <end position="583"/>
    </location>
</feature>
<dbReference type="PANTHER" id="PTHR41313:SF1">
    <property type="entry name" value="DNA METHYLASE ADENINE-SPECIFIC DOMAIN-CONTAINING PROTEIN"/>
    <property type="match status" value="1"/>
</dbReference>
<dbReference type="Pfam" id="PF07669">
    <property type="entry name" value="Eco57I"/>
    <property type="match status" value="1"/>
</dbReference>
<dbReference type="Pfam" id="PF00271">
    <property type="entry name" value="Helicase_C"/>
    <property type="match status" value="1"/>
</dbReference>
<proteinExistence type="predicted"/>
<evidence type="ECO:0000259" key="3">
    <source>
        <dbReference type="PROSITE" id="PS51194"/>
    </source>
</evidence>
<dbReference type="SUPFAM" id="SSF52540">
    <property type="entry name" value="P-loop containing nucleoside triphosphate hydrolases"/>
    <property type="match status" value="2"/>
</dbReference>
<feature type="coiled-coil region" evidence="1">
    <location>
        <begin position="1799"/>
        <end position="1861"/>
    </location>
</feature>
<dbReference type="CDD" id="cd02440">
    <property type="entry name" value="AdoMet_MTases"/>
    <property type="match status" value="1"/>
</dbReference>
<dbReference type="EMBL" id="UGTL01000002">
    <property type="protein sequence ID" value="SUB97342.1"/>
    <property type="molecule type" value="Genomic_DNA"/>
</dbReference>
<evidence type="ECO:0000313" key="4">
    <source>
        <dbReference type="EMBL" id="SUB97342.1"/>
    </source>
</evidence>
<dbReference type="InterPro" id="IPR052933">
    <property type="entry name" value="DNA_Protect_Modify"/>
</dbReference>
<dbReference type="PANTHER" id="PTHR41313">
    <property type="entry name" value="ADENINE-SPECIFIC METHYLTRANSFERASE"/>
    <property type="match status" value="1"/>
</dbReference>
<dbReference type="SUPFAM" id="SSF53335">
    <property type="entry name" value="S-adenosyl-L-methionine-dependent methyltransferases"/>
    <property type="match status" value="1"/>
</dbReference>
<keyword evidence="1" id="KW-0175">Coiled coil</keyword>
<dbReference type="GO" id="GO:0006304">
    <property type="term" value="P:DNA modification"/>
    <property type="evidence" value="ECO:0007669"/>
    <property type="project" value="InterPro"/>
</dbReference>
<feature type="domain" description="Helicase C-terminal" evidence="3">
    <location>
        <begin position="1599"/>
        <end position="1778"/>
    </location>
</feature>
<sequence length="2069" mass="236344">MAYNKKNVLEANTEAIRVVLRLEKERREATEAEKDILRNYQGFGGLKCVLNRCDSPDDLRYWSQSEQQLFEPTQRLKQMIYRDAVDANTAKRYWESIKASVLTSFYTDTRIVAAISDALTSVDVPIRRCLDPSAGMGAFTETFAKRAGMVDAMEKDLLTARISQSIHPYGQGNIIVRQEPFEAIGELEDKEKYDLITSNIPFGDFMVYDREYSKGKDVLKRESTRAIHNYFFVKGLDCIKEGGLLAFITSQGVLDSPRNEAIRRYLMQNSRLISALRLPSGMFSDNAGTDVGSDLIVLQKQTGKEISEGIEQQFVETLSVPKEEGSSVVFKHNSLFAGDWKDIAHRIIATERIMGKDPYGKPAWEYRFDGSIDDMAESIRAQLSLEFEQRFDRKLYETGIPMTEEERQKEAEKQLRKLGITVNLPKEDPKVHKEAKNAYNLMPDSIRKQLPKLYSTEKELIGDKVAYARYFFPMGAYTAYLLEYDPKTRIGFGVVTMGYGWELGNMSLDEMEEVKIHGLGIERDLYFSPKKLHEIAELEEVVRGQYTKEEVVTEEIKEKAAPEVQTPTMEDSLSTENAKEEVQVEKVSGQVDKTGGEQTVQIQEAGSTIEESVPEGVPVLSLHRQYEQKVREIRTDVEAPREMNGQTVYFDDDHHPVMDSMDERQETEQPSLFAPVEYNLWTQEVKRVNGEIKEAPKPQVQTVQKHPENKVGKENKETHSTVTPGRKTKRKGNNKTASPSYLEPSLFDFMNEAEERKPQPITEVKKEFDASPRPFLSLPDSHLRDGSIVVQKGQVGFLSDLKRHPTFNPMDLPYAQLSRLKSYIEIRECYHRLYDYEAENHAEDREDRNRLNHLYDDYVARWGYFNQKANTDIIKMDATGVEMLFLERSENGRYVKADIFDHPTVFSTTELTVATDPMEALGASLNKYGTVELDYMSSLLPDMEESDIISSLEGRIYFNPEENAYEVADKFISGNVIEKAERIESWLLEHPDHEEAKQSLAALRAATPTPIPFADLDFNLGERWIPAKVYGRFASEFFGTDIGVSYHSNMDEYSIVCDRKNANIWHKYAVQGEFRRYDGINLLKHALHNTIPDINKSKEVADKVTGEIKTIKVRDGHAIQMANAKIEEIRQGFVDWLGRTPDTFKQQLSDRYNRLFNCFVRPNFDGTHQTFPDLDLRRLGIADLYKSQKDAVWMLKTNGGGICDHEVGAGKTLIMCTAAYEMKRLGLANKPMIIGLKANVFDIADTFRKAYPNARILYPGKNDFSKQNRQRIFNDIKNNDWDCIILTHEQFGMIPQALEVQEAILQKEKDSVEENLEVLRMQGAEISRGMLKGLEKRKQTLEAKLQNIQDSIAEKKDDAVDFKMMGIDHLFVDESHQFKNLMFNTRHDRVSGLGNPDGSQRALNMLFAIRTIQERSGKDLGATFLSGTTISNSLTELYLLFKYLRPQALEKQGINSFDAWAAVFAKKSTDYEFSITNEIIQKERFRTFIKVPELAAFYAEICDFRTAKDIGIDRPEKNEILHNIPPTPEQEEFIGKLMEFAKTGNATLLGRAPLSESEEKAKMLIATDYARKMSLDLRMIDENAYSDHIDNKASHCAKMLNDYYQKYDAQKGTQFVFSDLGTYKPGEWNVYSEIKRKLVEDYHIPAYEIRFIQECKNEKAKKAMVDAMNRGDIRIIFGSTSMLGTGVNAQQRAVAIHHLDTPWRPSDLEQRNGRAIRKGNLVAKEFADNKVDVIIYAVERSLDSYKFNLLHNKQLFINQLKTNTLGSRTIDEGSMDEDSGMNFSEYVAVLSGNTDLLEKARLDKKITTLESERKNFLRERDAATGKLAEIESSVSFHSDKIKEAKADLACFEQRVERDKEGLPVNKLTIKGVEDSTDIKVIAARLHEIEEKARTKSEYNKIGEVYGFSIMVKTESTSKDLFDCSMNRFFVKGQESIHYTYNNGKLAADPKLACENFVNALERIPKVIESHEKEMAKAAANKDVYTNIANGSWKKEGELRVLKGEAAELDRKIALTLAPPEEEKEETEKVNQGENLSNNNHSAGVKNESYPTHDKKEDNRSQNFRPKWRH</sequence>
<dbReference type="Pfam" id="PF11171">
    <property type="entry name" value="DUF2958"/>
    <property type="match status" value="1"/>
</dbReference>
<protein>
    <submittedName>
        <fullName evidence="4">DNA methylase</fullName>
    </submittedName>
</protein>